<accession>A0ABP8D3D2</accession>
<evidence type="ECO:0000256" key="1">
    <source>
        <dbReference type="SAM" id="MobiDB-lite"/>
    </source>
</evidence>
<reference evidence="3" key="1">
    <citation type="journal article" date="2019" name="Int. J. Syst. Evol. Microbiol.">
        <title>The Global Catalogue of Microorganisms (GCM) 10K type strain sequencing project: providing services to taxonomists for standard genome sequencing and annotation.</title>
        <authorList>
            <consortium name="The Broad Institute Genomics Platform"/>
            <consortium name="The Broad Institute Genome Sequencing Center for Infectious Disease"/>
            <person name="Wu L."/>
            <person name="Ma J."/>
        </authorList>
    </citation>
    <scope>NUCLEOTIDE SEQUENCE [LARGE SCALE GENOMIC DNA]</scope>
    <source>
        <strain evidence="3">JCM 17441</strain>
    </source>
</reference>
<protein>
    <submittedName>
        <fullName evidence="2">Uncharacterized protein</fullName>
    </submittedName>
</protein>
<keyword evidence="3" id="KW-1185">Reference proteome</keyword>
<name>A0ABP8D3D2_9ACTN</name>
<gene>
    <name evidence="2" type="ORF">GCM10022255_018940</name>
</gene>
<evidence type="ECO:0000313" key="3">
    <source>
        <dbReference type="Proteomes" id="UP001500620"/>
    </source>
</evidence>
<proteinExistence type="predicted"/>
<dbReference type="Proteomes" id="UP001500620">
    <property type="component" value="Unassembled WGS sequence"/>
</dbReference>
<dbReference type="RefSeq" id="WP_345123394.1">
    <property type="nucleotide sequence ID" value="NZ_BAABAT010000003.1"/>
</dbReference>
<evidence type="ECO:0000313" key="2">
    <source>
        <dbReference type="EMBL" id="GAA4246646.1"/>
    </source>
</evidence>
<dbReference type="EMBL" id="BAABAT010000003">
    <property type="protein sequence ID" value="GAA4246646.1"/>
    <property type="molecule type" value="Genomic_DNA"/>
</dbReference>
<feature type="region of interest" description="Disordered" evidence="1">
    <location>
        <begin position="30"/>
        <end position="55"/>
    </location>
</feature>
<comment type="caution">
    <text evidence="2">The sequence shown here is derived from an EMBL/GenBank/DDBJ whole genome shotgun (WGS) entry which is preliminary data.</text>
</comment>
<organism evidence="2 3">
    <name type="scientific">Dactylosporangium darangshiense</name>
    <dbReference type="NCBI Taxonomy" id="579108"/>
    <lineage>
        <taxon>Bacteria</taxon>
        <taxon>Bacillati</taxon>
        <taxon>Actinomycetota</taxon>
        <taxon>Actinomycetes</taxon>
        <taxon>Micromonosporales</taxon>
        <taxon>Micromonosporaceae</taxon>
        <taxon>Dactylosporangium</taxon>
    </lineage>
</organism>
<sequence length="55" mass="5732">MEGMAEAIAARHGVPAEKMQAGPAGGVDHVFPRLIGDETPTGAVAKRTCSRRDLT</sequence>